<keyword evidence="4" id="KW-0440">LIM domain</keyword>
<dbReference type="GO" id="GO:0005096">
    <property type="term" value="F:GTPase activator activity"/>
    <property type="evidence" value="ECO:0007669"/>
    <property type="project" value="UniProtKB-KW"/>
</dbReference>
<feature type="region of interest" description="Disordered" evidence="6">
    <location>
        <begin position="323"/>
        <end position="351"/>
    </location>
</feature>
<proteinExistence type="predicted"/>
<reference evidence="10 11" key="1">
    <citation type="submission" date="2015-07" db="EMBL/GenBank/DDBJ databases">
        <title>Draft Genome Sequence of Malassezia furfur CBS1878 and Malassezia pachydermatis CBS1879.</title>
        <authorList>
            <person name="Triana S."/>
            <person name="Ohm R."/>
            <person name="Gonzalez A."/>
            <person name="DeCock H."/>
            <person name="Restrepo S."/>
            <person name="Celis A."/>
        </authorList>
    </citation>
    <scope>NUCLEOTIDE SEQUENCE [LARGE SCALE GENOMIC DNA]</scope>
    <source>
        <strain evidence="10 11">CBS 1879</strain>
    </source>
</reference>
<dbReference type="SUPFAM" id="SSF57889">
    <property type="entry name" value="Cysteine-rich domain"/>
    <property type="match status" value="1"/>
</dbReference>
<dbReference type="OrthoDB" id="79452at2759"/>
<dbReference type="SMART" id="SM00132">
    <property type="entry name" value="LIM"/>
    <property type="match status" value="2"/>
</dbReference>
<feature type="region of interest" description="Disordered" evidence="6">
    <location>
        <begin position="205"/>
        <end position="230"/>
    </location>
</feature>
<dbReference type="PROSITE" id="PS00478">
    <property type="entry name" value="LIM_DOMAIN_1"/>
    <property type="match status" value="2"/>
</dbReference>
<dbReference type="AlphaFoldDB" id="A0A0M8MVU2"/>
<dbReference type="VEuPathDB" id="FungiDB:Malapachy_2290"/>
<dbReference type="SMART" id="SM00109">
    <property type="entry name" value="C1"/>
    <property type="match status" value="1"/>
</dbReference>
<dbReference type="Gene3D" id="2.10.110.10">
    <property type="entry name" value="Cysteine Rich Protein"/>
    <property type="match status" value="2"/>
</dbReference>
<dbReference type="InterPro" id="IPR000198">
    <property type="entry name" value="RhoGAP_dom"/>
</dbReference>
<evidence type="ECO:0000256" key="3">
    <source>
        <dbReference type="ARBA" id="ARBA00022833"/>
    </source>
</evidence>
<dbReference type="InterPro" id="IPR001781">
    <property type="entry name" value="Znf_LIM"/>
</dbReference>
<protein>
    <submittedName>
        <fullName evidence="10">Signal transducer</fullName>
    </submittedName>
</protein>
<keyword evidence="3 4" id="KW-0862">Zinc</keyword>
<dbReference type="Gene3D" id="3.30.60.20">
    <property type="match status" value="1"/>
</dbReference>
<evidence type="ECO:0000259" key="7">
    <source>
        <dbReference type="PROSITE" id="PS50023"/>
    </source>
</evidence>
<dbReference type="GO" id="GO:0005737">
    <property type="term" value="C:cytoplasm"/>
    <property type="evidence" value="ECO:0007669"/>
    <property type="project" value="TreeGrafter"/>
</dbReference>
<dbReference type="Pfam" id="PF00412">
    <property type="entry name" value="LIM"/>
    <property type="match status" value="2"/>
</dbReference>
<dbReference type="RefSeq" id="XP_017992976.1">
    <property type="nucleotide sequence ID" value="XM_018136782.1"/>
</dbReference>
<dbReference type="InterPro" id="IPR050729">
    <property type="entry name" value="Rho-GAP"/>
</dbReference>
<dbReference type="GeneID" id="28728657"/>
<keyword evidence="11" id="KW-1185">Reference proteome</keyword>
<name>A0A0M8MVU2_9BASI</name>
<feature type="region of interest" description="Disordered" evidence="6">
    <location>
        <begin position="1"/>
        <end position="20"/>
    </location>
</feature>
<dbReference type="Proteomes" id="UP000037751">
    <property type="component" value="Unassembled WGS sequence"/>
</dbReference>
<dbReference type="EMBL" id="LGAV01000002">
    <property type="protein sequence ID" value="KOS15344.1"/>
    <property type="molecule type" value="Genomic_DNA"/>
</dbReference>
<gene>
    <name evidence="10" type="ORF">Malapachy_2290</name>
</gene>
<sequence length="1007" mass="108982">MATLAMSEKPPPSVDVHNGEEAGPVPAIVASFMCEACQNPIEEESHADGVVHMAESYWHRDCFTCLTCGRPVPIENDNVLLVGSQPMCDKCTFHCRACQRPIADEVVLCDQAPYHTQCFRCSTCQNLINSTAYVCVGDLVQCLACHASASTSPTDAAAGASVPASSTLAPPNGEGRQSASVPSSPVARHATVLDLLDLVPHHTASATQRLGMRQRHKRSHTVSGPTADMPDTLSLAGAPNGALEGVAHALLTADSLPAMERPVAEPLRASISDVSPRTDTMATAVAIADEHVDADVIAEAMVGVSANTTQDAIADAIAPDDSGVLSTTPSAPLEASPTTRVDPLAESTRPEEELMTDVRHLSLKERTRERLSDTLQSEILQAYYMSATPSGRGTPMADTSQSRRQSRTVVSALSDLWSHRESSSESDILRRLSLYDSEFEALIATPDFAQQRHSQPWDTSAWNAVAESSPLLETNPVSSDLPGAWPTSESLDSAQDPATLSDTAQLEIQRHMALAEFLAVKSATEEHKRSPDQSTHAKVQLVLESLYAHFDTIKTEYKRELESLAMMQQTLRHELRPMMQVRATLMQESQQLAQRVDELTAEVARLDVEASERVRRSSASTTETVHLAPVADPSVLTTPTGPSRSHLPDTPGTVSPAAPTSPATSSARLDASLPPLPAPRKFRWIKPRLILPPDLAAAGEALLLPAHELGKAGRVPSISPPVPPKHDTAQGSQQHLFEPTGPLPSRTRCMVCTQSVARGASEMRCHQCREVCHASCLYHVTKPCMGAVPTQAHLQRQQSWNSCVASPPGTSMLGRPLSEQLRLEGTLVPRLVAWCIAAVEANGLHDEGLYRKSGSSQQQRQLVQLFDSGQPFDLCDASQFGDCAVITGVLKSYLRKLPEPLIPIEHHDAFVAFAEHESHSPTAVPTMQVMLSKLPSNHYATLQRLCQHLHLVQKHQAETRMCARNLGLVFGPTILCVSDPQQELLEMATYARVVEFLIQHTPALFAL</sequence>
<comment type="caution">
    <text evidence="10">The sequence shown here is derived from an EMBL/GenBank/DDBJ whole genome shotgun (WGS) entry which is preliminary data.</text>
</comment>
<dbReference type="InterPro" id="IPR002219">
    <property type="entry name" value="PKC_DAG/PE"/>
</dbReference>
<evidence type="ECO:0000256" key="1">
    <source>
        <dbReference type="ARBA" id="ARBA00022468"/>
    </source>
</evidence>
<feature type="coiled-coil region" evidence="5">
    <location>
        <begin position="582"/>
        <end position="609"/>
    </location>
</feature>
<organism evidence="10 11">
    <name type="scientific">Malassezia pachydermatis</name>
    <dbReference type="NCBI Taxonomy" id="77020"/>
    <lineage>
        <taxon>Eukaryota</taxon>
        <taxon>Fungi</taxon>
        <taxon>Dikarya</taxon>
        <taxon>Basidiomycota</taxon>
        <taxon>Ustilaginomycotina</taxon>
        <taxon>Malasseziomycetes</taxon>
        <taxon>Malasseziales</taxon>
        <taxon>Malasseziaceae</taxon>
        <taxon>Malassezia</taxon>
    </lineage>
</organism>
<dbReference type="SMART" id="SM00324">
    <property type="entry name" value="RhoGAP"/>
    <property type="match status" value="1"/>
</dbReference>
<feature type="compositionally biased region" description="Polar residues" evidence="6">
    <location>
        <begin position="487"/>
        <end position="497"/>
    </location>
</feature>
<feature type="region of interest" description="Disordered" evidence="6">
    <location>
        <begin position="613"/>
        <end position="674"/>
    </location>
</feature>
<dbReference type="PANTHER" id="PTHR23176:SF129">
    <property type="entry name" value="RHO GTPASE ACTIVATING PROTEIN AT 16F, ISOFORM E-RELATED"/>
    <property type="match status" value="1"/>
</dbReference>
<dbReference type="CDD" id="cd00029">
    <property type="entry name" value="C1"/>
    <property type="match status" value="1"/>
</dbReference>
<dbReference type="PROSITE" id="PS50238">
    <property type="entry name" value="RHOGAP"/>
    <property type="match status" value="1"/>
</dbReference>
<dbReference type="PROSITE" id="PS50081">
    <property type="entry name" value="ZF_DAG_PE_2"/>
    <property type="match status" value="1"/>
</dbReference>
<keyword evidence="1" id="KW-0343">GTPase activation</keyword>
<dbReference type="CDD" id="cd08368">
    <property type="entry name" value="LIM"/>
    <property type="match status" value="2"/>
</dbReference>
<evidence type="ECO:0000256" key="4">
    <source>
        <dbReference type="PROSITE-ProRule" id="PRU00125"/>
    </source>
</evidence>
<feature type="region of interest" description="Disordered" evidence="6">
    <location>
        <begin position="156"/>
        <end position="184"/>
    </location>
</feature>
<dbReference type="InterPro" id="IPR008936">
    <property type="entry name" value="Rho_GTPase_activation_prot"/>
</dbReference>
<evidence type="ECO:0000256" key="2">
    <source>
        <dbReference type="ARBA" id="ARBA00022723"/>
    </source>
</evidence>
<evidence type="ECO:0000259" key="9">
    <source>
        <dbReference type="PROSITE" id="PS50238"/>
    </source>
</evidence>
<evidence type="ECO:0000313" key="11">
    <source>
        <dbReference type="Proteomes" id="UP000037751"/>
    </source>
</evidence>
<evidence type="ECO:0000256" key="5">
    <source>
        <dbReference type="SAM" id="Coils"/>
    </source>
</evidence>
<dbReference type="PROSITE" id="PS50023">
    <property type="entry name" value="LIM_DOMAIN_2"/>
    <property type="match status" value="1"/>
</dbReference>
<dbReference type="GO" id="GO:0007165">
    <property type="term" value="P:signal transduction"/>
    <property type="evidence" value="ECO:0007669"/>
    <property type="project" value="InterPro"/>
</dbReference>
<dbReference type="InterPro" id="IPR046349">
    <property type="entry name" value="C1-like_sf"/>
</dbReference>
<dbReference type="Pfam" id="PF00620">
    <property type="entry name" value="RhoGAP"/>
    <property type="match status" value="1"/>
</dbReference>
<dbReference type="GO" id="GO:0046872">
    <property type="term" value="F:metal ion binding"/>
    <property type="evidence" value="ECO:0007669"/>
    <property type="project" value="UniProtKB-KW"/>
</dbReference>
<dbReference type="STRING" id="77020.A0A0M8MVU2"/>
<keyword evidence="2 4" id="KW-0479">Metal-binding</keyword>
<dbReference type="CDD" id="cd00159">
    <property type="entry name" value="RhoGAP"/>
    <property type="match status" value="1"/>
</dbReference>
<feature type="compositionally biased region" description="Polar residues" evidence="6">
    <location>
        <begin position="163"/>
        <end position="183"/>
    </location>
</feature>
<evidence type="ECO:0000256" key="6">
    <source>
        <dbReference type="SAM" id="MobiDB-lite"/>
    </source>
</evidence>
<feature type="domain" description="Rho-GAP" evidence="9">
    <location>
        <begin position="815"/>
        <end position="1005"/>
    </location>
</feature>
<feature type="domain" description="LIM zinc-binding" evidence="7">
    <location>
        <begin position="32"/>
        <end position="98"/>
    </location>
</feature>
<feature type="domain" description="Phorbol-ester/DAG-type" evidence="8">
    <location>
        <begin position="734"/>
        <end position="784"/>
    </location>
</feature>
<keyword evidence="5" id="KW-0175">Coiled coil</keyword>
<evidence type="ECO:0000259" key="8">
    <source>
        <dbReference type="PROSITE" id="PS50081"/>
    </source>
</evidence>
<feature type="region of interest" description="Disordered" evidence="6">
    <location>
        <begin position="473"/>
        <end position="497"/>
    </location>
</feature>
<evidence type="ECO:0000313" key="10">
    <source>
        <dbReference type="EMBL" id="KOS15344.1"/>
    </source>
</evidence>
<dbReference type="SUPFAM" id="SSF48350">
    <property type="entry name" value="GTPase activation domain, GAP"/>
    <property type="match status" value="1"/>
</dbReference>
<dbReference type="Gene3D" id="1.10.555.10">
    <property type="entry name" value="Rho GTPase activation protein"/>
    <property type="match status" value="1"/>
</dbReference>
<feature type="compositionally biased region" description="Low complexity" evidence="6">
    <location>
        <begin position="650"/>
        <end position="667"/>
    </location>
</feature>
<accession>A0A0M8MVU2</accession>
<dbReference type="PROSITE" id="PS00479">
    <property type="entry name" value="ZF_DAG_PE_1"/>
    <property type="match status" value="1"/>
</dbReference>
<dbReference type="PANTHER" id="PTHR23176">
    <property type="entry name" value="RHO/RAC/CDC GTPASE-ACTIVATING PROTEIN"/>
    <property type="match status" value="1"/>
</dbReference>